<proteinExistence type="predicted"/>
<gene>
    <name evidence="6" type="ORF">H1R20_g13936</name>
</gene>
<organism evidence="6 7">
    <name type="scientific">Candolleomyces eurysporus</name>
    <dbReference type="NCBI Taxonomy" id="2828524"/>
    <lineage>
        <taxon>Eukaryota</taxon>
        <taxon>Fungi</taxon>
        <taxon>Dikarya</taxon>
        <taxon>Basidiomycota</taxon>
        <taxon>Agaricomycotina</taxon>
        <taxon>Agaricomycetes</taxon>
        <taxon>Agaricomycetidae</taxon>
        <taxon>Agaricales</taxon>
        <taxon>Agaricineae</taxon>
        <taxon>Psathyrellaceae</taxon>
        <taxon>Candolleomyces</taxon>
    </lineage>
</organism>
<evidence type="ECO:0000256" key="3">
    <source>
        <dbReference type="ARBA" id="ARBA00022989"/>
    </source>
</evidence>
<feature type="transmembrane region" description="Helical" evidence="5">
    <location>
        <begin position="194"/>
        <end position="216"/>
    </location>
</feature>
<keyword evidence="4 5" id="KW-0472">Membrane</keyword>
<dbReference type="OrthoDB" id="5348404at2759"/>
<protein>
    <submittedName>
        <fullName evidence="6">Uncharacterized protein</fullName>
    </submittedName>
</protein>
<dbReference type="AlphaFoldDB" id="A0A9W8IYR1"/>
<dbReference type="Proteomes" id="UP001140091">
    <property type="component" value="Unassembled WGS sequence"/>
</dbReference>
<dbReference type="PANTHER" id="PTHR23423">
    <property type="entry name" value="ORGANIC SOLUTE TRANSPORTER-RELATED"/>
    <property type="match status" value="1"/>
</dbReference>
<evidence type="ECO:0000256" key="2">
    <source>
        <dbReference type="ARBA" id="ARBA00022692"/>
    </source>
</evidence>
<accession>A0A9W8IYR1</accession>
<dbReference type="Pfam" id="PF03619">
    <property type="entry name" value="Solute_trans_a"/>
    <property type="match status" value="2"/>
</dbReference>
<name>A0A9W8IYR1_9AGAR</name>
<dbReference type="SMART" id="SM01417">
    <property type="entry name" value="Solute_trans_a"/>
    <property type="match status" value="1"/>
</dbReference>
<feature type="transmembrane region" description="Helical" evidence="5">
    <location>
        <begin position="155"/>
        <end position="174"/>
    </location>
</feature>
<evidence type="ECO:0000256" key="4">
    <source>
        <dbReference type="ARBA" id="ARBA00023136"/>
    </source>
</evidence>
<keyword evidence="3 5" id="KW-1133">Transmembrane helix</keyword>
<dbReference type="GO" id="GO:0016020">
    <property type="term" value="C:membrane"/>
    <property type="evidence" value="ECO:0007669"/>
    <property type="project" value="UniProtKB-SubCell"/>
</dbReference>
<dbReference type="EMBL" id="JANBPK010001402">
    <property type="protein sequence ID" value="KAJ2923159.1"/>
    <property type="molecule type" value="Genomic_DNA"/>
</dbReference>
<comment type="subcellular location">
    <subcellularLocation>
        <location evidence="1">Membrane</location>
        <topology evidence="1">Multi-pass membrane protein</topology>
    </subcellularLocation>
</comment>
<evidence type="ECO:0000313" key="7">
    <source>
        <dbReference type="Proteomes" id="UP001140091"/>
    </source>
</evidence>
<reference evidence="6" key="1">
    <citation type="submission" date="2022-06" db="EMBL/GenBank/DDBJ databases">
        <title>Genome Sequence of Candolleomyces eurysporus.</title>
        <authorList>
            <person name="Buettner E."/>
        </authorList>
    </citation>
    <scope>NUCLEOTIDE SEQUENCE</scope>
    <source>
        <strain evidence="6">VTCC 930004</strain>
    </source>
</reference>
<sequence length="251" mass="29357">MYGIISFLLYRFFRYYIYYSFVYIAYETKAITLSAFLMLIIEYIAATAVGNSANNAIERKDKLLLLISVSLSDVCPKPSAHTHLTYCPTKFHLLVGFGCCWRYRPTKAYFMYTVKVLERAAIHDHLPSIALYGLLVFCGHVSEELKGKWPVAKFLAIKLVVMFTFYQMFVFHWLEGRVIHETTYWTTTNIANGLNALAVCVEMVFFAALMFWAYMWKEYKVKEGEKHTSIWKLLWDSINMMDFIRKIGYSL</sequence>
<evidence type="ECO:0000256" key="1">
    <source>
        <dbReference type="ARBA" id="ARBA00004141"/>
    </source>
</evidence>
<comment type="caution">
    <text evidence="6">The sequence shown here is derived from an EMBL/GenBank/DDBJ whole genome shotgun (WGS) entry which is preliminary data.</text>
</comment>
<evidence type="ECO:0000313" key="6">
    <source>
        <dbReference type="EMBL" id="KAJ2923159.1"/>
    </source>
</evidence>
<evidence type="ECO:0000256" key="5">
    <source>
        <dbReference type="SAM" id="Phobius"/>
    </source>
</evidence>
<keyword evidence="7" id="KW-1185">Reference proteome</keyword>
<keyword evidence="2 5" id="KW-0812">Transmembrane</keyword>
<dbReference type="InterPro" id="IPR005178">
    <property type="entry name" value="Ostalpha/TMEM184C"/>
</dbReference>
<feature type="transmembrane region" description="Helical" evidence="5">
    <location>
        <begin position="7"/>
        <end position="26"/>
    </location>
</feature>
<feature type="transmembrane region" description="Helical" evidence="5">
    <location>
        <begin position="32"/>
        <end position="53"/>
    </location>
</feature>
<feature type="non-terminal residue" evidence="6">
    <location>
        <position position="251"/>
    </location>
</feature>